<evidence type="ECO:0000313" key="2">
    <source>
        <dbReference type="Proteomes" id="UP000325415"/>
    </source>
</evidence>
<gene>
    <name evidence="1" type="ORF">DDE84_01275</name>
</gene>
<keyword evidence="2" id="KW-1185">Reference proteome</keyword>
<sequence>MTNVSESVDWEHMTPSRLDGHRFVGQLKSGAMLDSHLCQRKNNLLCDEDDIVTVMYRRSDGRMRLNRGFMSINVLEETR</sequence>
<name>A0A5N6S707_9BIFI</name>
<dbReference type="RefSeq" id="WP_152579931.1">
    <property type="nucleotide sequence ID" value="NZ_QDAG01000001.1"/>
</dbReference>
<protein>
    <submittedName>
        <fullName evidence="1">Uncharacterized protein</fullName>
    </submittedName>
</protein>
<reference evidence="1 2" key="1">
    <citation type="submission" date="2018-04" db="EMBL/GenBank/DDBJ databases">
        <authorList>
            <person name="Eckel V.P."/>
            <person name="Vogel R.F."/>
        </authorList>
    </citation>
    <scope>NUCLEOTIDE SEQUENCE [LARGE SCALE GENOMIC DNA]</scope>
    <source>
        <strain evidence="2">TMW 2.1764</strain>
    </source>
</reference>
<proteinExistence type="predicted"/>
<accession>A0A5N6S707</accession>
<dbReference type="EMBL" id="QDAG01000001">
    <property type="protein sequence ID" value="KAE8130239.1"/>
    <property type="molecule type" value="Genomic_DNA"/>
</dbReference>
<dbReference type="GeneID" id="78126335"/>
<dbReference type="OrthoDB" id="3236802at2"/>
<dbReference type="AlphaFoldDB" id="A0A5N6S707"/>
<dbReference type="Proteomes" id="UP000325415">
    <property type="component" value="Unassembled WGS sequence"/>
</dbReference>
<organism evidence="1 2">
    <name type="scientific">Bifidobacterium tibiigranuli</name>
    <dbReference type="NCBI Taxonomy" id="2172043"/>
    <lineage>
        <taxon>Bacteria</taxon>
        <taxon>Bacillati</taxon>
        <taxon>Actinomycetota</taxon>
        <taxon>Actinomycetes</taxon>
        <taxon>Bifidobacteriales</taxon>
        <taxon>Bifidobacteriaceae</taxon>
        <taxon>Bifidobacterium</taxon>
    </lineage>
</organism>
<evidence type="ECO:0000313" key="1">
    <source>
        <dbReference type="EMBL" id="KAE8130239.1"/>
    </source>
</evidence>
<comment type="caution">
    <text evidence="1">The sequence shown here is derived from an EMBL/GenBank/DDBJ whole genome shotgun (WGS) entry which is preliminary data.</text>
</comment>